<dbReference type="InterPro" id="IPR051821">
    <property type="entry name" value="Asp/Asn_beta-hydroxylase"/>
</dbReference>
<accession>A0A2S7EX97</accession>
<evidence type="ECO:0000256" key="2">
    <source>
        <dbReference type="ARBA" id="ARBA00022964"/>
    </source>
</evidence>
<protein>
    <recommendedName>
        <fullName evidence="4">Aspartyl/asparaginy/proline hydroxylase domain-containing protein</fullName>
    </recommendedName>
</protein>
<gene>
    <name evidence="5" type="ORF">XhyaCFBP1156_10395</name>
</gene>
<organism evidence="5 6">
    <name type="scientific">Xanthomonas hyacinthi</name>
    <dbReference type="NCBI Taxonomy" id="56455"/>
    <lineage>
        <taxon>Bacteria</taxon>
        <taxon>Pseudomonadati</taxon>
        <taxon>Pseudomonadota</taxon>
        <taxon>Gammaproteobacteria</taxon>
        <taxon>Lysobacterales</taxon>
        <taxon>Lysobacteraceae</taxon>
        <taxon>Xanthomonas</taxon>
    </lineage>
</organism>
<evidence type="ECO:0000256" key="3">
    <source>
        <dbReference type="ARBA" id="ARBA00023002"/>
    </source>
</evidence>
<dbReference type="EMBL" id="MDEG01000007">
    <property type="protein sequence ID" value="PPU97749.1"/>
    <property type="molecule type" value="Genomic_DNA"/>
</dbReference>
<comment type="similarity">
    <text evidence="1">Belongs to the aspartyl/asparaginyl beta-hydroxylase family.</text>
</comment>
<dbReference type="Pfam" id="PF05118">
    <property type="entry name" value="Asp_Arg_Hydrox"/>
    <property type="match status" value="1"/>
</dbReference>
<dbReference type="InterPro" id="IPR027443">
    <property type="entry name" value="IPNS-like_sf"/>
</dbReference>
<sequence length="433" mass="47426">MTARQDDPSARLQALWRGVEQGAFAQVQAAAMAWQAQGDAPPALDLLLAAVAQEAGLWTRATDLYRGLAQREGTLQAPARMGWAAALSAQGDAEGAEGVLQELLQRQPDHYIAHLRLGELRAARGVGYEALGSYYAAIVHAQRQGRWLSEDSTAPALRERVGKAMAAVDGGRRDLFLGLLQPLRRDYGADALDRVERGLLAYLGLLPAQYANPLQRPTFFHVPDVPAAAYPPLQLFPWLQELEQATAAIRAEMLATREHAGAYAPFLGAPVDRLPPGLLAGDRGSPAWDAYFFYRHGQRDVAHAQQCADTAAALERTPLVRIRAHAPEICFSVLAPGTHILPHRGVTNTRLTVHLPLLVHGDCALRAGGQLHAWQEGRAMVFDDTFEHEAWNRSDRPRVILLMDTWNPHLQPVEREAVTRLVEGIGDFNAQVA</sequence>
<dbReference type="SUPFAM" id="SSF51197">
    <property type="entry name" value="Clavaminate synthase-like"/>
    <property type="match status" value="1"/>
</dbReference>
<dbReference type="InterPro" id="IPR011990">
    <property type="entry name" value="TPR-like_helical_dom_sf"/>
</dbReference>
<dbReference type="PANTHER" id="PTHR46332:SF5">
    <property type="entry name" value="ASPARTATE BETA-HYDROXYLASE DOMAIN CONTAINING 2"/>
    <property type="match status" value="1"/>
</dbReference>
<evidence type="ECO:0000259" key="4">
    <source>
        <dbReference type="Pfam" id="PF05118"/>
    </source>
</evidence>
<proteinExistence type="inferred from homology"/>
<dbReference type="AlphaFoldDB" id="A0A2S7EX97"/>
<feature type="domain" description="Aspartyl/asparaginy/proline hydroxylase" evidence="4">
    <location>
        <begin position="280"/>
        <end position="408"/>
    </location>
</feature>
<dbReference type="GO" id="GO:0051213">
    <property type="term" value="F:dioxygenase activity"/>
    <property type="evidence" value="ECO:0007669"/>
    <property type="project" value="UniProtKB-KW"/>
</dbReference>
<evidence type="ECO:0000313" key="6">
    <source>
        <dbReference type="Proteomes" id="UP000238261"/>
    </source>
</evidence>
<dbReference type="RefSeq" id="WP_053057283.1">
    <property type="nucleotide sequence ID" value="NZ_CP043476.1"/>
</dbReference>
<dbReference type="Gene3D" id="2.60.120.330">
    <property type="entry name" value="B-lactam Antibiotic, Isopenicillin N Synthase, Chain"/>
    <property type="match status" value="1"/>
</dbReference>
<dbReference type="GO" id="GO:0016020">
    <property type="term" value="C:membrane"/>
    <property type="evidence" value="ECO:0007669"/>
    <property type="project" value="TreeGrafter"/>
</dbReference>
<dbReference type="InterPro" id="IPR007803">
    <property type="entry name" value="Asp/Arg/Pro-Hydrxlase"/>
</dbReference>
<name>A0A2S7EX97_9XANT</name>
<dbReference type="SUPFAM" id="SSF48452">
    <property type="entry name" value="TPR-like"/>
    <property type="match status" value="1"/>
</dbReference>
<dbReference type="Proteomes" id="UP000238261">
    <property type="component" value="Unassembled WGS sequence"/>
</dbReference>
<keyword evidence="6" id="KW-1185">Reference proteome</keyword>
<keyword evidence="3" id="KW-0560">Oxidoreductase</keyword>
<dbReference type="OrthoDB" id="21665at2"/>
<evidence type="ECO:0000256" key="1">
    <source>
        <dbReference type="ARBA" id="ARBA00007730"/>
    </source>
</evidence>
<dbReference type="PANTHER" id="PTHR46332">
    <property type="entry name" value="ASPARTATE BETA-HYDROXYLASE DOMAIN-CONTAINING PROTEIN 2"/>
    <property type="match status" value="1"/>
</dbReference>
<comment type="caution">
    <text evidence="5">The sequence shown here is derived from an EMBL/GenBank/DDBJ whole genome shotgun (WGS) entry which is preliminary data.</text>
</comment>
<evidence type="ECO:0000313" key="5">
    <source>
        <dbReference type="EMBL" id="PPU97749.1"/>
    </source>
</evidence>
<keyword evidence="2" id="KW-0223">Dioxygenase</keyword>
<reference evidence="6" key="1">
    <citation type="submission" date="2016-08" db="EMBL/GenBank/DDBJ databases">
        <authorList>
            <person name="Merda D."/>
            <person name="Briand M."/>
            <person name="Taghouti G."/>
            <person name="Carrere S."/>
            <person name="Gouzy J."/>
            <person name="Portier P."/>
            <person name="Jacques M.-A."/>
            <person name="Fischer-Le Saux M."/>
        </authorList>
    </citation>
    <scope>NUCLEOTIDE SEQUENCE [LARGE SCALE GENOMIC DNA]</scope>
    <source>
        <strain evidence="6">CFBP1156</strain>
    </source>
</reference>
<dbReference type="Gene3D" id="1.25.40.10">
    <property type="entry name" value="Tetratricopeptide repeat domain"/>
    <property type="match status" value="1"/>
</dbReference>